<evidence type="ECO:0000313" key="6">
    <source>
        <dbReference type="Proteomes" id="UP000003374"/>
    </source>
</evidence>
<evidence type="ECO:0000256" key="3">
    <source>
        <dbReference type="RuleBase" id="RU000389"/>
    </source>
</evidence>
<dbReference type="Gene3D" id="3.30.700.10">
    <property type="entry name" value="Glycoprotein, Type 4 Pilin"/>
    <property type="match status" value="1"/>
</dbReference>
<keyword evidence="2" id="KW-0488">Methylation</keyword>
<dbReference type="InterPro" id="IPR012902">
    <property type="entry name" value="N_methyl_site"/>
</dbReference>
<feature type="transmembrane region" description="Helical" evidence="4">
    <location>
        <begin position="7"/>
        <end position="31"/>
    </location>
</feature>
<keyword evidence="3" id="KW-0281">Fimbrium</keyword>
<reference evidence="5 6" key="1">
    <citation type="submission" date="2006-02" db="EMBL/GenBank/DDBJ databases">
        <authorList>
            <person name="Waterbury J."/>
            <person name="Ferriera S."/>
            <person name="Johnson J."/>
            <person name="Kravitz S."/>
            <person name="Halpern A."/>
            <person name="Remington K."/>
            <person name="Beeson K."/>
            <person name="Tran B."/>
            <person name="Rogers Y.-H."/>
            <person name="Friedman R."/>
            <person name="Venter J.C."/>
        </authorList>
    </citation>
    <scope>NUCLEOTIDE SEQUENCE [LARGE SCALE GENOMIC DNA]</scope>
    <source>
        <strain evidence="5 6">Nb-231</strain>
    </source>
</reference>
<evidence type="ECO:0000256" key="2">
    <source>
        <dbReference type="ARBA" id="ARBA00022481"/>
    </source>
</evidence>
<dbReference type="InterPro" id="IPR045584">
    <property type="entry name" value="Pilin-like"/>
</dbReference>
<dbReference type="InterPro" id="IPR001082">
    <property type="entry name" value="Pilin"/>
</dbReference>
<dbReference type="STRING" id="314278.NB231_09983"/>
<dbReference type="EMBL" id="AAOF01000002">
    <property type="protein sequence ID" value="EAR22773.1"/>
    <property type="molecule type" value="Genomic_DNA"/>
</dbReference>
<keyword evidence="4" id="KW-0472">Membrane</keyword>
<comment type="similarity">
    <text evidence="1 3">Belongs to the N-Me-Phe pilin family.</text>
</comment>
<dbReference type="Proteomes" id="UP000003374">
    <property type="component" value="Unassembled WGS sequence"/>
</dbReference>
<dbReference type="OrthoDB" id="5918848at2"/>
<dbReference type="GO" id="GO:0044096">
    <property type="term" value="C:type IV pilus"/>
    <property type="evidence" value="ECO:0007669"/>
    <property type="project" value="TreeGrafter"/>
</dbReference>
<dbReference type="Pfam" id="PF00114">
    <property type="entry name" value="Pilin"/>
    <property type="match status" value="1"/>
</dbReference>
<dbReference type="GO" id="GO:0043107">
    <property type="term" value="P:type IV pilus-dependent motility"/>
    <property type="evidence" value="ECO:0007669"/>
    <property type="project" value="TreeGrafter"/>
</dbReference>
<evidence type="ECO:0000256" key="1">
    <source>
        <dbReference type="ARBA" id="ARBA00005233"/>
    </source>
</evidence>
<evidence type="ECO:0000313" key="5">
    <source>
        <dbReference type="EMBL" id="EAR22773.1"/>
    </source>
</evidence>
<dbReference type="AlphaFoldDB" id="A4BNH4"/>
<proteinExistence type="inferred from homology"/>
<dbReference type="PANTHER" id="PTHR30093">
    <property type="entry name" value="GENERAL SECRETION PATHWAY PROTEIN G"/>
    <property type="match status" value="1"/>
</dbReference>
<dbReference type="SUPFAM" id="SSF54523">
    <property type="entry name" value="Pili subunits"/>
    <property type="match status" value="1"/>
</dbReference>
<dbReference type="RefSeq" id="WP_005002092.1">
    <property type="nucleotide sequence ID" value="NZ_CH672427.1"/>
</dbReference>
<dbReference type="GO" id="GO:0007155">
    <property type="term" value="P:cell adhesion"/>
    <property type="evidence" value="ECO:0007669"/>
    <property type="project" value="InterPro"/>
</dbReference>
<evidence type="ECO:0000256" key="4">
    <source>
        <dbReference type="SAM" id="Phobius"/>
    </source>
</evidence>
<dbReference type="HOGENOM" id="CLU_091705_4_0_6"/>
<dbReference type="Pfam" id="PF07963">
    <property type="entry name" value="N_methyl"/>
    <property type="match status" value="1"/>
</dbReference>
<gene>
    <name evidence="5" type="ORF">NB231_09983</name>
</gene>
<accession>A4BNH4</accession>
<dbReference type="PANTHER" id="PTHR30093:SF34">
    <property type="entry name" value="PREPILIN PEPTIDASE-DEPENDENT PROTEIN D"/>
    <property type="match status" value="1"/>
</dbReference>
<name>A4BNH4_9GAMM</name>
<keyword evidence="4" id="KW-0812">Transmembrane</keyword>
<dbReference type="NCBIfam" id="TIGR02532">
    <property type="entry name" value="IV_pilin_GFxxxE"/>
    <property type="match status" value="1"/>
</dbReference>
<keyword evidence="6" id="KW-1185">Reference proteome</keyword>
<protein>
    <submittedName>
        <fullName evidence="5">Pilin</fullName>
    </submittedName>
</protein>
<dbReference type="eggNOG" id="COG4969">
    <property type="taxonomic scope" value="Bacteria"/>
</dbReference>
<sequence>MQKVQQGFTLIELMIVVAIIGILAAIAIPAYQDYVARSQMTEAFSLASGQKTNVAEIWTSEGSFNSADNGKFGIPTNTTINGKYVNKVDVLNGKITATMQTAGVSSGISGKTLSLSPQTHSGSIEWKCSSNAAQKYIPKNCTGT</sequence>
<keyword evidence="4" id="KW-1133">Transmembrane helix</keyword>
<comment type="caution">
    <text evidence="5">The sequence shown here is derived from an EMBL/GenBank/DDBJ whole genome shotgun (WGS) entry which is preliminary data.</text>
</comment>
<organism evidence="5 6">
    <name type="scientific">Nitrococcus mobilis Nb-231</name>
    <dbReference type="NCBI Taxonomy" id="314278"/>
    <lineage>
        <taxon>Bacteria</taxon>
        <taxon>Pseudomonadati</taxon>
        <taxon>Pseudomonadota</taxon>
        <taxon>Gammaproteobacteria</taxon>
        <taxon>Chromatiales</taxon>
        <taxon>Ectothiorhodospiraceae</taxon>
        <taxon>Nitrococcus</taxon>
    </lineage>
</organism>
<dbReference type="PROSITE" id="PS00409">
    <property type="entry name" value="PROKAR_NTER_METHYL"/>
    <property type="match status" value="1"/>
</dbReference>